<protein>
    <submittedName>
        <fullName evidence="1">Uncharacterized protein</fullName>
    </submittedName>
</protein>
<sequence length="408" mass="46282">MMEEAPPDIKRRRISAADGSLQDVSCLSDLPSGILAHAASFLAAPSRALFAVALDENPAALPNERSSAIVGSQWDILDFGDIEKELAVKLSDEHIEKVLTCIDAVNNVKRLKLTNCVNITGAGLEPLRRSLIIEQIDLSLVGDHQNYYLHYGRPWPPISCAHVLPILDSIIEREGCALMHLQFPFVWRERASGCSQFHAFMLRYNQMRGNRGEVVCLECNSRLPAGQNQWINFGISSLHGRLHYGTQNHTCYDCFKHYCYSCENVGELIRMLACCEICKRDYCTDCSKMHVCRCCSHNSCNDCYKHECHKCNEKICLNCVEGHEDCYQCEECDRLFCSECSDPGVTDFSRNCGVCHDISCDDCRFRRFQLGQHECAECIKTIVPLVADEYKRLRQENEQLKLELKSKS</sequence>
<comment type="caution">
    <text evidence="1">The sequence shown here is derived from an EMBL/GenBank/DDBJ whole genome shotgun (WGS) entry which is preliminary data.</text>
</comment>
<evidence type="ECO:0000313" key="1">
    <source>
        <dbReference type="EMBL" id="KAK1740936.1"/>
    </source>
</evidence>
<name>A0AAD9DB23_9STRA</name>
<dbReference type="Proteomes" id="UP001224775">
    <property type="component" value="Unassembled WGS sequence"/>
</dbReference>
<gene>
    <name evidence="1" type="ORF">QTG54_008188</name>
</gene>
<accession>A0AAD9DB23</accession>
<dbReference type="AlphaFoldDB" id="A0AAD9DB23"/>
<reference evidence="1" key="1">
    <citation type="submission" date="2023-06" db="EMBL/GenBank/DDBJ databases">
        <title>Survivors Of The Sea: Transcriptome response of Skeletonema marinoi to long-term dormancy.</title>
        <authorList>
            <person name="Pinder M.I.M."/>
            <person name="Kourtchenko O."/>
            <person name="Robertson E.K."/>
            <person name="Larsson T."/>
            <person name="Maumus F."/>
            <person name="Osuna-Cruz C.M."/>
            <person name="Vancaester E."/>
            <person name="Stenow R."/>
            <person name="Vandepoele K."/>
            <person name="Ploug H."/>
            <person name="Bruchert V."/>
            <person name="Godhe A."/>
            <person name="Topel M."/>
        </authorList>
    </citation>
    <scope>NUCLEOTIDE SEQUENCE</scope>
    <source>
        <strain evidence="1">R05AC</strain>
    </source>
</reference>
<proteinExistence type="predicted"/>
<evidence type="ECO:0000313" key="2">
    <source>
        <dbReference type="Proteomes" id="UP001224775"/>
    </source>
</evidence>
<organism evidence="1 2">
    <name type="scientific">Skeletonema marinoi</name>
    <dbReference type="NCBI Taxonomy" id="267567"/>
    <lineage>
        <taxon>Eukaryota</taxon>
        <taxon>Sar</taxon>
        <taxon>Stramenopiles</taxon>
        <taxon>Ochrophyta</taxon>
        <taxon>Bacillariophyta</taxon>
        <taxon>Coscinodiscophyceae</taxon>
        <taxon>Thalassiosirophycidae</taxon>
        <taxon>Thalassiosirales</taxon>
        <taxon>Skeletonemataceae</taxon>
        <taxon>Skeletonema</taxon>
        <taxon>Skeletonema marinoi-dohrnii complex</taxon>
    </lineage>
</organism>
<dbReference type="EMBL" id="JATAAI010000014">
    <property type="protein sequence ID" value="KAK1740936.1"/>
    <property type="molecule type" value="Genomic_DNA"/>
</dbReference>
<keyword evidence="2" id="KW-1185">Reference proteome</keyword>